<evidence type="ECO:0000313" key="2">
    <source>
        <dbReference type="EMBL" id="MDQ2256060.1"/>
    </source>
</evidence>
<dbReference type="Proteomes" id="UP001225042">
    <property type="component" value="Unassembled WGS sequence"/>
</dbReference>
<dbReference type="EMBL" id="JAVDKS010000003">
    <property type="protein sequence ID" value="MDQ2256060.1"/>
    <property type="molecule type" value="Genomic_DNA"/>
</dbReference>
<accession>A0AAW8H544</accession>
<evidence type="ECO:0000313" key="3">
    <source>
        <dbReference type="Proteomes" id="UP001225042"/>
    </source>
</evidence>
<feature type="signal peptide" evidence="1">
    <location>
        <begin position="1"/>
        <end position="19"/>
    </location>
</feature>
<dbReference type="Pfam" id="PF10082">
    <property type="entry name" value="BBP2_2"/>
    <property type="match status" value="1"/>
</dbReference>
<sequence>MRSRFAILAGLLSVPYAHADLQAKPHTGIAGIDFESQLGYDIGYDDNVTWQHDSQDAIGSSYQNIKPVVKAMGERQDDRYLLMYSGDYRYYANDSADNRNNHYFMFNGSWRFGDMHGLALDLEETLSHEERGRDTTEGFLPAQFKEFGIDKPIGTRFFNSELRYSYGAPEGRGKAELALQHKQLRFRDIDSIKDASDDFGYYMRDQEWHEDSLVADVFDQKAKTLRYRYSFITNQRRYELNELKDSNEYYLLFGMKNRLTGKTEINANIAWLYKEFIHNPNSQGFNGLNWDITADWAPLEQVNVNLHSSQRIKDPTDSGGYILVSTTGIGYEHHWVMDRFSTLIDYSYITEDYKHQSDKRKDTSNLVSLTFNYDFRPSINFKLKLQWNTMHSNKDTDTFYIGPDYTHAVDRTLGYDDSAIIFMTQVQI</sequence>
<keyword evidence="1" id="KW-0732">Signal</keyword>
<keyword evidence="3" id="KW-1185">Reference proteome</keyword>
<feature type="chain" id="PRO_5043364647" evidence="1">
    <location>
        <begin position="20"/>
        <end position="428"/>
    </location>
</feature>
<organism evidence="2 3">
    <name type="scientific">Enterobacter soli</name>
    <dbReference type="NCBI Taxonomy" id="885040"/>
    <lineage>
        <taxon>Bacteria</taxon>
        <taxon>Pseudomonadati</taxon>
        <taxon>Pseudomonadota</taxon>
        <taxon>Gammaproteobacteria</taxon>
        <taxon>Enterobacterales</taxon>
        <taxon>Enterobacteriaceae</taxon>
        <taxon>Enterobacter</taxon>
    </lineage>
</organism>
<protein>
    <submittedName>
        <fullName evidence="2">Outer membrane beta-barrel protein</fullName>
    </submittedName>
</protein>
<evidence type="ECO:0000256" key="1">
    <source>
        <dbReference type="SAM" id="SignalP"/>
    </source>
</evidence>
<reference evidence="2 3" key="1">
    <citation type="submission" date="2023-08" db="EMBL/GenBank/DDBJ databases">
        <authorList>
            <person name="Dale J."/>
        </authorList>
    </citation>
    <scope>NUCLEOTIDE SEQUENCE [LARGE SCALE GENOMIC DNA]</scope>
    <source>
        <strain evidence="2 3">2023EL-00788</strain>
    </source>
</reference>
<dbReference type="AlphaFoldDB" id="A0AAW8H544"/>
<dbReference type="RefSeq" id="WP_306683648.1">
    <property type="nucleotide sequence ID" value="NZ_JAVDKR010000006.1"/>
</dbReference>
<proteinExistence type="predicted"/>
<name>A0AAW8H544_9ENTR</name>
<comment type="caution">
    <text evidence="2">The sequence shown here is derived from an EMBL/GenBank/DDBJ whole genome shotgun (WGS) entry which is preliminary data.</text>
</comment>
<dbReference type="InterPro" id="IPR018759">
    <property type="entry name" value="BBP2_2"/>
</dbReference>
<gene>
    <name evidence="2" type="ORF">RBJ67_07865</name>
</gene>